<dbReference type="STRING" id="1781255.BH720_10585"/>
<accession>A0A1E5QKR4</accession>
<proteinExistence type="inferred from homology"/>
<dbReference type="RefSeq" id="WP_069967165.1">
    <property type="nucleotide sequence ID" value="NZ_CM124774.1"/>
</dbReference>
<dbReference type="InterPro" id="IPR018536">
    <property type="entry name" value="CpcS/CpeS"/>
</dbReference>
<dbReference type="AlphaFoldDB" id="A0A1E5QKR4"/>
<dbReference type="OrthoDB" id="484684at2"/>
<evidence type="ECO:0000256" key="3">
    <source>
        <dbReference type="HAMAP-Rule" id="MF_01459"/>
    </source>
</evidence>
<sequence length="177" mass="20239">MTQSLYRSTADASLIAEFFQQSEGNWRSERRYYTLPDGEAKEMVSLISIRFLPQGSAELLHLAQLHHLSTETPLECGAYVSWESKDSVTQRKKSKGSTLFGALGEILYRDRGFATPKPVTASFFFTNPQTLCLRTEYNDSMFEEELKLVGSQYRTRQTIISRAGEQQMIGQYLETRI</sequence>
<dbReference type="Pfam" id="PF09367">
    <property type="entry name" value="CpeS"/>
    <property type="match status" value="1"/>
</dbReference>
<reference evidence="4" key="1">
    <citation type="submission" date="2016-09" db="EMBL/GenBank/DDBJ databases">
        <title>Draft genome of thermotolerant cyanobacterium Desertifilum sp. strain IPPAS B-1220.</title>
        <authorList>
            <person name="Sinetova M.A."/>
            <person name="Bolakhan K."/>
            <person name="Zayadan B.K."/>
            <person name="Mironov K.S."/>
            <person name="Ustinova V."/>
            <person name="Kupriyanova E.V."/>
            <person name="Sidorov R.A."/>
            <person name="Skrypnik A.N."/>
            <person name="Gogoleva N.E."/>
            <person name="Gogolev Y.V."/>
            <person name="Los D.A."/>
        </authorList>
    </citation>
    <scope>NUCLEOTIDE SEQUENCE [LARGE SCALE GENOMIC DNA]</scope>
    <source>
        <strain evidence="4">IPPAS B-1220</strain>
    </source>
</reference>
<dbReference type="EC" id="4.-.-.-" evidence="3"/>
<name>A0A1E5QKR4_9CYAN</name>
<dbReference type="Gene3D" id="2.40.128.20">
    <property type="match status" value="1"/>
</dbReference>
<evidence type="ECO:0000256" key="2">
    <source>
        <dbReference type="ARBA" id="ARBA00023239"/>
    </source>
</evidence>
<protein>
    <recommendedName>
        <fullName evidence="3">Chromophore lyase CpcS/CpeS</fullName>
        <ecNumber evidence="3">4.-.-.-</ecNumber>
    </recommendedName>
</protein>
<comment type="function">
    <text evidence="3">Covalently attaches a chromophore to Cys residue(s) of phycobiliproteins.</text>
</comment>
<evidence type="ECO:0000256" key="1">
    <source>
        <dbReference type="ARBA" id="ARBA00010681"/>
    </source>
</evidence>
<keyword evidence="2 3" id="KW-0456">Lyase</keyword>
<dbReference type="GO" id="GO:0016829">
    <property type="term" value="F:lyase activity"/>
    <property type="evidence" value="ECO:0007669"/>
    <property type="project" value="UniProtKB-KW"/>
</dbReference>
<dbReference type="InterPro" id="IPR012674">
    <property type="entry name" value="Calycin"/>
</dbReference>
<gene>
    <name evidence="3" type="primary">cpcS</name>
    <name evidence="4" type="ORF">BH720_10585</name>
</gene>
<comment type="caution">
    <text evidence="4">The sequence shown here is derived from an EMBL/GenBank/DDBJ whole genome shotgun (WGS) entry which is preliminary data.</text>
</comment>
<dbReference type="GO" id="GO:0017006">
    <property type="term" value="P:protein-tetrapyrrole linkage"/>
    <property type="evidence" value="ECO:0007669"/>
    <property type="project" value="UniProtKB-UniRule"/>
</dbReference>
<evidence type="ECO:0000313" key="4">
    <source>
        <dbReference type="EMBL" id="OEJ75167.1"/>
    </source>
</evidence>
<organism evidence="4">
    <name type="scientific">Desertifilum tharense IPPAS B-1220</name>
    <dbReference type="NCBI Taxonomy" id="1781255"/>
    <lineage>
        <taxon>Bacteria</taxon>
        <taxon>Bacillati</taxon>
        <taxon>Cyanobacteriota</taxon>
        <taxon>Cyanophyceae</taxon>
        <taxon>Desertifilales</taxon>
        <taxon>Desertifilaceae</taxon>
        <taxon>Desertifilum</taxon>
    </lineage>
</organism>
<comment type="similarity">
    <text evidence="1 3">Belongs to the CpcS/CpeS biliprotein lyase family.</text>
</comment>
<dbReference type="EMBL" id="MJGC01000053">
    <property type="protein sequence ID" value="OEJ75167.1"/>
    <property type="molecule type" value="Genomic_DNA"/>
</dbReference>
<dbReference type="HAMAP" id="MF_01459">
    <property type="entry name" value="Chrphore_lyase_CpxS"/>
    <property type="match status" value="1"/>
</dbReference>